<feature type="chain" id="PRO_5046453953" description="Secreted protein" evidence="1">
    <location>
        <begin position="27"/>
        <end position="209"/>
    </location>
</feature>
<keyword evidence="3" id="KW-1185">Reference proteome</keyword>
<reference evidence="3" key="1">
    <citation type="journal article" date="2019" name="Int. J. Syst. Evol. Microbiol.">
        <title>The Global Catalogue of Microorganisms (GCM) 10K type strain sequencing project: providing services to taxonomists for standard genome sequencing and annotation.</title>
        <authorList>
            <consortium name="The Broad Institute Genomics Platform"/>
            <consortium name="The Broad Institute Genome Sequencing Center for Infectious Disease"/>
            <person name="Wu L."/>
            <person name="Ma J."/>
        </authorList>
    </citation>
    <scope>NUCLEOTIDE SEQUENCE [LARGE SCALE GENOMIC DNA]</scope>
    <source>
        <strain evidence="3">JCM 18063</strain>
    </source>
</reference>
<accession>A0ABP8YJL7</accession>
<protein>
    <recommendedName>
        <fullName evidence="4">Secreted protein</fullName>
    </recommendedName>
</protein>
<dbReference type="Proteomes" id="UP001500956">
    <property type="component" value="Unassembled WGS sequence"/>
</dbReference>
<organism evidence="2 3">
    <name type="scientific">Isoptericola chiayiensis</name>
    <dbReference type="NCBI Taxonomy" id="579446"/>
    <lineage>
        <taxon>Bacteria</taxon>
        <taxon>Bacillati</taxon>
        <taxon>Actinomycetota</taxon>
        <taxon>Actinomycetes</taxon>
        <taxon>Micrococcales</taxon>
        <taxon>Promicromonosporaceae</taxon>
        <taxon>Isoptericola</taxon>
    </lineage>
</organism>
<feature type="signal peptide" evidence="1">
    <location>
        <begin position="1"/>
        <end position="26"/>
    </location>
</feature>
<evidence type="ECO:0000313" key="2">
    <source>
        <dbReference type="EMBL" id="GAA4729932.1"/>
    </source>
</evidence>
<proteinExistence type="predicted"/>
<evidence type="ECO:0000313" key="3">
    <source>
        <dbReference type="Proteomes" id="UP001500956"/>
    </source>
</evidence>
<keyword evidence="1" id="KW-0732">Signal</keyword>
<evidence type="ECO:0000256" key="1">
    <source>
        <dbReference type="SAM" id="SignalP"/>
    </source>
</evidence>
<sequence length="209" mass="21962">MRHLRTILTAIVAGSLALSVAAPASAESSVQASTADDWRNLPLAKANPAASKDVILSLPEKVQQSDAYIDSSYTPGDTVHYPDGSLVEGQDLSTTEAKRAVEAAALCSGNLAAGSYGSFGPEAVCRSTVWGKRGYRHTYSWGVGSLNTAVCMKGRGYYFDRNGTPVKTMYNIGCALWNSGVSVKWGNVIGNPSARGASQGLAQTVPWQG</sequence>
<dbReference type="EMBL" id="BAABID010000009">
    <property type="protein sequence ID" value="GAA4729932.1"/>
    <property type="molecule type" value="Genomic_DNA"/>
</dbReference>
<name>A0ABP8YJL7_9MICO</name>
<gene>
    <name evidence="2" type="ORF">GCM10023216_21940</name>
</gene>
<evidence type="ECO:0008006" key="4">
    <source>
        <dbReference type="Google" id="ProtNLM"/>
    </source>
</evidence>
<comment type="caution">
    <text evidence="2">The sequence shown here is derived from an EMBL/GenBank/DDBJ whole genome shotgun (WGS) entry which is preliminary data.</text>
</comment>